<dbReference type="Proteomes" id="UP001476247">
    <property type="component" value="Unassembled WGS sequence"/>
</dbReference>
<keyword evidence="4 8" id="KW-0812">Transmembrane</keyword>
<protein>
    <recommendedName>
        <fullName evidence="8">Amino acid transporter</fullName>
    </recommendedName>
</protein>
<keyword evidence="6 8" id="KW-1133">Transmembrane helix</keyword>
<dbReference type="InterPro" id="IPR018107">
    <property type="entry name" value="Na-dicarboxylate_symporter_CS"/>
</dbReference>
<dbReference type="PANTHER" id="PTHR42865">
    <property type="entry name" value="PROTON/GLUTAMATE-ASPARTATE SYMPORTER"/>
    <property type="match status" value="1"/>
</dbReference>
<feature type="compositionally biased region" description="Polar residues" evidence="9">
    <location>
        <begin position="49"/>
        <end position="58"/>
    </location>
</feature>
<dbReference type="InterPro" id="IPR036458">
    <property type="entry name" value="Na:dicarbo_symporter_sf"/>
</dbReference>
<evidence type="ECO:0000256" key="3">
    <source>
        <dbReference type="ARBA" id="ARBA00022475"/>
    </source>
</evidence>
<dbReference type="PANTHER" id="PTHR42865:SF7">
    <property type="entry name" value="PROTON_GLUTAMATE-ASPARTATE SYMPORTER"/>
    <property type="match status" value="1"/>
</dbReference>
<evidence type="ECO:0000256" key="9">
    <source>
        <dbReference type="SAM" id="MobiDB-lite"/>
    </source>
</evidence>
<keyword evidence="11" id="KW-1185">Reference proteome</keyword>
<feature type="transmembrane region" description="Helical" evidence="8">
    <location>
        <begin position="174"/>
        <end position="200"/>
    </location>
</feature>
<evidence type="ECO:0000256" key="7">
    <source>
        <dbReference type="ARBA" id="ARBA00023136"/>
    </source>
</evidence>
<dbReference type="PRINTS" id="PR00173">
    <property type="entry name" value="EDTRNSPORT"/>
</dbReference>
<feature type="compositionally biased region" description="Basic and acidic residues" evidence="9">
    <location>
        <begin position="10"/>
        <end position="23"/>
    </location>
</feature>
<gene>
    <name evidence="10" type="ORF">HPULCUR_010646</name>
</gene>
<feature type="transmembrane region" description="Helical" evidence="8">
    <location>
        <begin position="109"/>
        <end position="128"/>
    </location>
</feature>
<organism evidence="10 11">
    <name type="scientific">Helicostylum pulchrum</name>
    <dbReference type="NCBI Taxonomy" id="562976"/>
    <lineage>
        <taxon>Eukaryota</taxon>
        <taxon>Fungi</taxon>
        <taxon>Fungi incertae sedis</taxon>
        <taxon>Mucoromycota</taxon>
        <taxon>Mucoromycotina</taxon>
        <taxon>Mucoromycetes</taxon>
        <taxon>Mucorales</taxon>
        <taxon>Mucorineae</taxon>
        <taxon>Mucoraceae</taxon>
        <taxon>Helicostylum</taxon>
    </lineage>
</organism>
<keyword evidence="7 8" id="KW-0472">Membrane</keyword>
<evidence type="ECO:0000313" key="10">
    <source>
        <dbReference type="EMBL" id="GAA5805133.1"/>
    </source>
</evidence>
<dbReference type="EMBL" id="BAABUJ010000042">
    <property type="protein sequence ID" value="GAA5805133.1"/>
    <property type="molecule type" value="Genomic_DNA"/>
</dbReference>
<evidence type="ECO:0000256" key="8">
    <source>
        <dbReference type="RuleBase" id="RU361216"/>
    </source>
</evidence>
<dbReference type="Pfam" id="PF00375">
    <property type="entry name" value="SDF"/>
    <property type="match status" value="1"/>
</dbReference>
<evidence type="ECO:0000256" key="2">
    <source>
        <dbReference type="ARBA" id="ARBA00022448"/>
    </source>
</evidence>
<comment type="caution">
    <text evidence="10">The sequence shown here is derived from an EMBL/GenBank/DDBJ whole genome shotgun (WGS) entry which is preliminary data.</text>
</comment>
<feature type="region of interest" description="Disordered" evidence="9">
    <location>
        <begin position="1"/>
        <end position="58"/>
    </location>
</feature>
<feature type="transmembrane region" description="Helical" evidence="8">
    <location>
        <begin position="286"/>
        <end position="308"/>
    </location>
</feature>
<keyword evidence="2 8" id="KW-0813">Transport</keyword>
<dbReference type="SUPFAM" id="SSF118215">
    <property type="entry name" value="Proton glutamate symport protein"/>
    <property type="match status" value="1"/>
</dbReference>
<keyword evidence="5 8" id="KW-0769">Symport</keyword>
<comment type="similarity">
    <text evidence="8">Belongs to the dicarboxylate/amino acid:cation symporter (DAACS) (TC 2.A.23) family.</text>
</comment>
<dbReference type="Gene3D" id="1.10.3860.10">
    <property type="entry name" value="Sodium:dicarboxylate symporter"/>
    <property type="match status" value="1"/>
</dbReference>
<reference evidence="10 11" key="1">
    <citation type="submission" date="2024-04" db="EMBL/GenBank/DDBJ databases">
        <title>genome sequences of Mucor flavus KT1a and Helicostylum pulchrum KT1b strains isolation_sourced from the surface of a dry-aged beef.</title>
        <authorList>
            <person name="Toyotome T."/>
            <person name="Hosono M."/>
            <person name="Torimaru M."/>
            <person name="Fukuda K."/>
            <person name="Mikami N."/>
        </authorList>
    </citation>
    <scope>NUCLEOTIDE SEQUENCE [LARGE SCALE GENOMIC DNA]</scope>
    <source>
        <strain evidence="10 11">KT1b</strain>
    </source>
</reference>
<accession>A0ABP9YEU1</accession>
<evidence type="ECO:0000256" key="1">
    <source>
        <dbReference type="ARBA" id="ARBA00004651"/>
    </source>
</evidence>
<name>A0ABP9YEU1_9FUNG</name>
<feature type="transmembrane region" description="Helical" evidence="8">
    <location>
        <begin position="140"/>
        <end position="162"/>
    </location>
</feature>
<feature type="transmembrane region" description="Helical" evidence="8">
    <location>
        <begin position="328"/>
        <end position="346"/>
    </location>
</feature>
<proteinExistence type="inferred from homology"/>
<sequence>MDDITPQKRPQHDEVNPTSEKVEAGSFTENVHDNKSIMDDSSSYHRRQTTTTGYNNTRQIPEHLKIAKPENVGYSPRIANLGKNIGGFFSKVLGPVGTGLRFLQRRTNLTFWIVLAMIIGILVGHFAPEFGKEIKPLGDAFIRMIKIIIVPLVFSVLVIGIAGHGDDIGKVGKLAIKTIIYFEIVTTLALAIGLIMANLVKPGVGVILPVGEDLSDIEKLADTGKTSITWAKELFLIVPENFFIAAVENQVLAIVFCAVLFSCAMMKADRKSKKFMLRINESLSQVMFQFVGLIMNYAPIGIGAALAATVGANGISVLANLGKLIGCLYASLVIFIIIVLLPIMFLSKIPILGFIKAVAQPWLLAFSSASSESALPLAFERMREFGCTNALTGFVIPCGYSFNLDGTTLYLSLATIFCAQASGMELDIATQLSILGTLMLSSKGVAAIPRASLVVLSGTLAQYDIPFEAVLMIMGVDAIMDMARTSVNVIGNCLGCCVMARVEGSFRGDEWREEEEDRRYQKYIDEQQKAGLINEDDNLSNIVVLRDDNEKSTHH</sequence>
<feature type="transmembrane region" description="Helical" evidence="8">
    <location>
        <begin position="242"/>
        <end position="265"/>
    </location>
</feature>
<keyword evidence="3" id="KW-1003">Cell membrane</keyword>
<comment type="subcellular location">
    <subcellularLocation>
        <location evidence="1">Cell membrane</location>
        <topology evidence="1">Multi-pass membrane protein</topology>
    </subcellularLocation>
    <subcellularLocation>
        <location evidence="8">Membrane</location>
        <topology evidence="8">Multi-pass membrane protein</topology>
    </subcellularLocation>
</comment>
<dbReference type="PROSITE" id="PS00713">
    <property type="entry name" value="NA_DICARBOXYL_SYMP_1"/>
    <property type="match status" value="1"/>
</dbReference>
<evidence type="ECO:0000256" key="4">
    <source>
        <dbReference type="ARBA" id="ARBA00022692"/>
    </source>
</evidence>
<evidence type="ECO:0000256" key="6">
    <source>
        <dbReference type="ARBA" id="ARBA00022989"/>
    </source>
</evidence>
<dbReference type="InterPro" id="IPR001991">
    <property type="entry name" value="Na-dicarboxylate_symporter"/>
</dbReference>
<evidence type="ECO:0000313" key="11">
    <source>
        <dbReference type="Proteomes" id="UP001476247"/>
    </source>
</evidence>
<evidence type="ECO:0000256" key="5">
    <source>
        <dbReference type="ARBA" id="ARBA00022847"/>
    </source>
</evidence>